<dbReference type="EC" id="2.7.11.1" evidence="18"/>
<dbReference type="FunFam" id="3.30.200.20:FF:000059">
    <property type="entry name" value="S-receptor-like serine/threonine-protein kinase"/>
    <property type="match status" value="1"/>
</dbReference>
<feature type="transmembrane region" description="Helical" evidence="21">
    <location>
        <begin position="370"/>
        <end position="392"/>
    </location>
</feature>
<evidence type="ECO:0000256" key="7">
    <source>
        <dbReference type="ARBA" id="ARBA00022734"/>
    </source>
</evidence>
<evidence type="ECO:0000256" key="16">
    <source>
        <dbReference type="ARBA" id="ARBA00047899"/>
    </source>
</evidence>
<evidence type="ECO:0000256" key="20">
    <source>
        <dbReference type="SAM" id="MobiDB-lite"/>
    </source>
</evidence>
<dbReference type="Proteomes" id="UP001497457">
    <property type="component" value="Chromosome 35b"/>
</dbReference>
<dbReference type="PIRSF" id="PIRSF000641">
    <property type="entry name" value="SRK"/>
    <property type="match status" value="1"/>
</dbReference>
<keyword evidence="3" id="KW-0245">EGF-like domain</keyword>
<evidence type="ECO:0000259" key="24">
    <source>
        <dbReference type="PROSITE" id="PS50042"/>
    </source>
</evidence>
<evidence type="ECO:0000256" key="3">
    <source>
        <dbReference type="ARBA" id="ARBA00022536"/>
    </source>
</evidence>
<dbReference type="Gene3D" id="1.10.510.10">
    <property type="entry name" value="Transferase(Phosphotransferase) domain 1"/>
    <property type="match status" value="1"/>
</dbReference>
<evidence type="ECO:0000313" key="27">
    <source>
        <dbReference type="Proteomes" id="UP001497457"/>
    </source>
</evidence>
<keyword evidence="11 21" id="KW-1133">Transmembrane helix</keyword>
<evidence type="ECO:0000256" key="8">
    <source>
        <dbReference type="ARBA" id="ARBA00022741"/>
    </source>
</evidence>
<dbReference type="Gene3D" id="2.90.10.10">
    <property type="entry name" value="Bulb-type lectin domain"/>
    <property type="match status" value="2"/>
</dbReference>
<evidence type="ECO:0000259" key="25">
    <source>
        <dbReference type="PROSITE" id="PS50927"/>
    </source>
</evidence>
<dbReference type="Pfam" id="PF00069">
    <property type="entry name" value="Pkinase"/>
    <property type="match status" value="1"/>
</dbReference>
<dbReference type="PANTHER" id="PTHR47976:SF77">
    <property type="entry name" value="RECEPTOR-LIKE SERINE_THREONINE-PROTEIN KINASE"/>
    <property type="match status" value="1"/>
</dbReference>
<evidence type="ECO:0000256" key="13">
    <source>
        <dbReference type="ARBA" id="ARBA00023157"/>
    </source>
</evidence>
<keyword evidence="8 18" id="KW-0547">Nucleotide-binding</keyword>
<evidence type="ECO:0000256" key="5">
    <source>
        <dbReference type="ARBA" id="ARBA00022692"/>
    </source>
</evidence>
<dbReference type="InterPro" id="IPR008271">
    <property type="entry name" value="Ser/Thr_kinase_AS"/>
</dbReference>
<dbReference type="InterPro" id="IPR000719">
    <property type="entry name" value="Prot_kinase_dom"/>
</dbReference>
<evidence type="ECO:0000256" key="6">
    <source>
        <dbReference type="ARBA" id="ARBA00022729"/>
    </source>
</evidence>
<dbReference type="InterPro" id="IPR017441">
    <property type="entry name" value="Protein_kinase_ATP_BS"/>
</dbReference>
<feature type="chain" id="PRO_5044755194" description="Receptor-like serine/threonine-protein kinase" evidence="22">
    <location>
        <begin position="21"/>
        <end position="721"/>
    </location>
</feature>
<dbReference type="GO" id="GO:0005524">
    <property type="term" value="F:ATP binding"/>
    <property type="evidence" value="ECO:0007669"/>
    <property type="project" value="UniProtKB-UniRule"/>
</dbReference>
<feature type="domain" description="Cyclic nucleotide-binding" evidence="24">
    <location>
        <begin position="626"/>
        <end position="689"/>
    </location>
</feature>
<evidence type="ECO:0000256" key="17">
    <source>
        <dbReference type="ARBA" id="ARBA00048679"/>
    </source>
</evidence>
<keyword evidence="4 18" id="KW-0808">Transferase</keyword>
<evidence type="ECO:0000256" key="19">
    <source>
        <dbReference type="PROSITE-ProRule" id="PRU10141"/>
    </source>
</evidence>
<dbReference type="InterPro" id="IPR024171">
    <property type="entry name" value="SRK-like_kinase"/>
</dbReference>
<dbReference type="Pfam" id="PF01453">
    <property type="entry name" value="B_lectin"/>
    <property type="match status" value="1"/>
</dbReference>
<evidence type="ECO:0000256" key="18">
    <source>
        <dbReference type="PIRNR" id="PIRNR000641"/>
    </source>
</evidence>
<dbReference type="GO" id="GO:0051707">
    <property type="term" value="P:response to other organism"/>
    <property type="evidence" value="ECO:0007669"/>
    <property type="project" value="UniProtKB-ARBA"/>
</dbReference>
<keyword evidence="10 18" id="KW-0067">ATP-binding</keyword>
<comment type="subcellular location">
    <subcellularLocation>
        <location evidence="1">Membrane</location>
        <topology evidence="1">Single-pass type I membrane protein</topology>
    </subcellularLocation>
</comment>
<feature type="domain" description="Bulb-type lectin" evidence="25">
    <location>
        <begin position="32"/>
        <end position="160"/>
    </location>
</feature>
<dbReference type="GO" id="GO:0030246">
    <property type="term" value="F:carbohydrate binding"/>
    <property type="evidence" value="ECO:0007669"/>
    <property type="project" value="UniProtKB-KW"/>
</dbReference>
<evidence type="ECO:0000256" key="22">
    <source>
        <dbReference type="SAM" id="SignalP"/>
    </source>
</evidence>
<dbReference type="InterPro" id="IPR036426">
    <property type="entry name" value="Bulb-type_lectin_dom_sf"/>
</dbReference>
<evidence type="ECO:0000256" key="21">
    <source>
        <dbReference type="SAM" id="Phobius"/>
    </source>
</evidence>
<dbReference type="SMART" id="SM00220">
    <property type="entry name" value="S_TKc"/>
    <property type="match status" value="1"/>
</dbReference>
<organism evidence="26 27">
    <name type="scientific">Urochloa decumbens</name>
    <dbReference type="NCBI Taxonomy" id="240449"/>
    <lineage>
        <taxon>Eukaryota</taxon>
        <taxon>Viridiplantae</taxon>
        <taxon>Streptophyta</taxon>
        <taxon>Embryophyta</taxon>
        <taxon>Tracheophyta</taxon>
        <taxon>Spermatophyta</taxon>
        <taxon>Magnoliopsida</taxon>
        <taxon>Liliopsida</taxon>
        <taxon>Poales</taxon>
        <taxon>Poaceae</taxon>
        <taxon>PACMAD clade</taxon>
        <taxon>Panicoideae</taxon>
        <taxon>Panicodae</taxon>
        <taxon>Paniceae</taxon>
        <taxon>Melinidinae</taxon>
        <taxon>Urochloa</taxon>
    </lineage>
</organism>
<accession>A0ABC9E0K3</accession>
<reference evidence="27" key="1">
    <citation type="submission" date="2024-06" db="EMBL/GenBank/DDBJ databases">
        <authorList>
            <person name="Ryan C."/>
        </authorList>
    </citation>
    <scope>NUCLEOTIDE SEQUENCE [LARGE SCALE GENOMIC DNA]</scope>
</reference>
<feature type="region of interest" description="Disordered" evidence="20">
    <location>
        <begin position="697"/>
        <end position="721"/>
    </location>
</feature>
<feature type="domain" description="Protein kinase" evidence="23">
    <location>
        <begin position="422"/>
        <end position="696"/>
    </location>
</feature>
<evidence type="ECO:0000256" key="12">
    <source>
        <dbReference type="ARBA" id="ARBA00023136"/>
    </source>
</evidence>
<dbReference type="AlphaFoldDB" id="A0ABC9E0K3"/>
<reference evidence="26 27" key="2">
    <citation type="submission" date="2024-10" db="EMBL/GenBank/DDBJ databases">
        <authorList>
            <person name="Ryan C."/>
        </authorList>
    </citation>
    <scope>NUCLEOTIDE SEQUENCE [LARGE SCALE GENOMIC DNA]</scope>
</reference>
<evidence type="ECO:0000313" key="26">
    <source>
        <dbReference type="EMBL" id="CAL5048723.1"/>
    </source>
</evidence>
<dbReference type="PROSITE" id="PS50042">
    <property type="entry name" value="CNMP_BINDING_3"/>
    <property type="match status" value="1"/>
</dbReference>
<protein>
    <recommendedName>
        <fullName evidence="18">Receptor-like serine/threonine-protein kinase</fullName>
        <ecNumber evidence="18">2.7.11.1</ecNumber>
    </recommendedName>
</protein>
<comment type="similarity">
    <text evidence="18">Belongs to the protein kinase superfamily. Ser/Thr protein kinase family.</text>
</comment>
<gene>
    <name evidence="26" type="ORF">URODEC1_LOCUS90602</name>
</gene>
<dbReference type="InterPro" id="IPR011009">
    <property type="entry name" value="Kinase-like_dom_sf"/>
</dbReference>
<evidence type="ECO:0000256" key="4">
    <source>
        <dbReference type="ARBA" id="ARBA00022679"/>
    </source>
</evidence>
<evidence type="ECO:0000256" key="15">
    <source>
        <dbReference type="ARBA" id="ARBA00023180"/>
    </source>
</evidence>
<keyword evidence="7" id="KW-0430">Lectin</keyword>
<dbReference type="SMART" id="SM00108">
    <property type="entry name" value="B_lectin"/>
    <property type="match status" value="1"/>
</dbReference>
<keyword evidence="27" id="KW-1185">Reference proteome</keyword>
<feature type="signal peptide" evidence="22">
    <location>
        <begin position="1"/>
        <end position="20"/>
    </location>
</feature>
<keyword evidence="5 21" id="KW-0812">Transmembrane</keyword>
<feature type="binding site" evidence="19">
    <location>
        <position position="453"/>
    </location>
    <ligand>
        <name>ATP</name>
        <dbReference type="ChEBI" id="CHEBI:30616"/>
    </ligand>
</feature>
<evidence type="ECO:0000256" key="14">
    <source>
        <dbReference type="ARBA" id="ARBA00023170"/>
    </source>
</evidence>
<dbReference type="PROSITE" id="PS00108">
    <property type="entry name" value="PROTEIN_KINASE_ST"/>
    <property type="match status" value="1"/>
</dbReference>
<name>A0ABC9E0K3_9POAL</name>
<keyword evidence="6 22" id="KW-0732">Signal</keyword>
<dbReference type="InterPro" id="IPR051343">
    <property type="entry name" value="G-type_lectin_kinases/EP1-like"/>
</dbReference>
<comment type="catalytic activity">
    <reaction evidence="17 18">
        <text>L-seryl-[protein] + ATP = O-phospho-L-seryl-[protein] + ADP + H(+)</text>
        <dbReference type="Rhea" id="RHEA:17989"/>
        <dbReference type="Rhea" id="RHEA-COMP:9863"/>
        <dbReference type="Rhea" id="RHEA-COMP:11604"/>
        <dbReference type="ChEBI" id="CHEBI:15378"/>
        <dbReference type="ChEBI" id="CHEBI:29999"/>
        <dbReference type="ChEBI" id="CHEBI:30616"/>
        <dbReference type="ChEBI" id="CHEBI:83421"/>
        <dbReference type="ChEBI" id="CHEBI:456216"/>
        <dbReference type="EC" id="2.7.11.1"/>
    </reaction>
</comment>
<dbReference type="PROSITE" id="PS00107">
    <property type="entry name" value="PROTEIN_KINASE_ATP"/>
    <property type="match status" value="1"/>
</dbReference>
<dbReference type="FunFam" id="1.10.510.10:FF:000384">
    <property type="entry name" value="G-type lectin S-receptor-like serine/threonine-protein kinase"/>
    <property type="match status" value="1"/>
</dbReference>
<evidence type="ECO:0000256" key="2">
    <source>
        <dbReference type="ARBA" id="ARBA00022527"/>
    </source>
</evidence>
<keyword evidence="9 18" id="KW-0418">Kinase</keyword>
<proteinExistence type="inferred from homology"/>
<dbReference type="InterPro" id="IPR001480">
    <property type="entry name" value="Bulb-type_lectin_dom"/>
</dbReference>
<dbReference type="PROSITE" id="PS50927">
    <property type="entry name" value="BULB_LECTIN"/>
    <property type="match status" value="1"/>
</dbReference>
<keyword evidence="14" id="KW-0675">Receptor</keyword>
<dbReference type="SUPFAM" id="SSF51110">
    <property type="entry name" value="alpha-D-mannose-specific plant lectins"/>
    <property type="match status" value="2"/>
</dbReference>
<comment type="catalytic activity">
    <reaction evidence="16 18">
        <text>L-threonyl-[protein] + ATP = O-phospho-L-threonyl-[protein] + ADP + H(+)</text>
        <dbReference type="Rhea" id="RHEA:46608"/>
        <dbReference type="Rhea" id="RHEA-COMP:11060"/>
        <dbReference type="Rhea" id="RHEA-COMP:11605"/>
        <dbReference type="ChEBI" id="CHEBI:15378"/>
        <dbReference type="ChEBI" id="CHEBI:30013"/>
        <dbReference type="ChEBI" id="CHEBI:30616"/>
        <dbReference type="ChEBI" id="CHEBI:61977"/>
        <dbReference type="ChEBI" id="CHEBI:456216"/>
        <dbReference type="EC" id="2.7.11.1"/>
    </reaction>
</comment>
<evidence type="ECO:0000256" key="11">
    <source>
        <dbReference type="ARBA" id="ARBA00022989"/>
    </source>
</evidence>
<evidence type="ECO:0000256" key="10">
    <source>
        <dbReference type="ARBA" id="ARBA00022840"/>
    </source>
</evidence>
<dbReference type="Gene3D" id="3.30.200.20">
    <property type="entry name" value="Phosphorylase Kinase, domain 1"/>
    <property type="match status" value="1"/>
</dbReference>
<dbReference type="PROSITE" id="PS50011">
    <property type="entry name" value="PROTEIN_KINASE_DOM"/>
    <property type="match status" value="1"/>
</dbReference>
<dbReference type="GO" id="GO:0016020">
    <property type="term" value="C:membrane"/>
    <property type="evidence" value="ECO:0007669"/>
    <property type="project" value="UniProtKB-SubCell"/>
</dbReference>
<keyword evidence="2 18" id="KW-0723">Serine/threonine-protein kinase</keyword>
<keyword evidence="15" id="KW-0325">Glycoprotein</keyword>
<dbReference type="EMBL" id="OZ075145">
    <property type="protein sequence ID" value="CAL5048723.1"/>
    <property type="molecule type" value="Genomic_DNA"/>
</dbReference>
<dbReference type="PANTHER" id="PTHR47976">
    <property type="entry name" value="G-TYPE LECTIN S-RECEPTOR-LIKE SERINE/THREONINE-PROTEIN KINASE SD2-5"/>
    <property type="match status" value="1"/>
</dbReference>
<sequence length="721" mass="79384">MESLKSFVFSLASILLIVLGQPLQFISTAAQTNQLTAGSSIIPTQYLTSSSGLFAFGFCNVDPSINPQKLILAIWFDFGASNCSNKTVVWFARDPTSKSAVIATNRSVLILDDSTRLSLVDGQATLWSPSQQFGSTLMLLDSGNLQLIAAGRGGVSWESFHHPTHALLPGQNMTNSSGIYLLSTNTDMDFSAGRFTLIVQDDDNIVMYMRDPNQISSLAGNAGDPYWNSQTWHSGQVPTIVFDDSGNLFYNDSLNGYKNLTTKRPPSSAQSYYHYAALDPDGTVRVYAHQKNITDGIAWEVVSMFPADGCSRMTKYSIQSICGPNAYCKVSSSKGQRINCECPYGYVFLDEQHEYRGCGPNYVPGPLRSIRLYIIIGVLAISFVTSVTYTLWQGYASKKAKRMRLSAGLRTFTQRELKRATKGFKVLLGEGGFGKVYKGEVSYPQPANIAVKKLIKSDEHSERDFENEVQSIGQIHHKNLVRMIGYCKEGAHRMLVFEYMQGGTLADFVFQSERPPWSFLAEAAIGIAKGLEYLHEGCKSQIIHCDIKPDNILFDDKHTARITDFGIAKLLGDQKTQHTITTVAGTVPYVAPEWFGGVGKVDSKVDVYSFGVVLLEMICCKKVTGGQMLNQQGALTDLVNMIESGRAELLVQGESEALADMESVERFMRVAIWCLQKDPSTRPRISKVVQMLEGTMEVNPLPEPPRPPSFSAILPPSSGSA</sequence>
<dbReference type="InterPro" id="IPR000595">
    <property type="entry name" value="cNMP-bd_dom"/>
</dbReference>
<dbReference type="GO" id="GO:0004674">
    <property type="term" value="F:protein serine/threonine kinase activity"/>
    <property type="evidence" value="ECO:0007669"/>
    <property type="project" value="UniProtKB-KW"/>
</dbReference>
<keyword evidence="12 21" id="KW-0472">Membrane</keyword>
<dbReference type="SUPFAM" id="SSF56112">
    <property type="entry name" value="Protein kinase-like (PK-like)"/>
    <property type="match status" value="1"/>
</dbReference>
<keyword evidence="13" id="KW-1015">Disulfide bond</keyword>
<evidence type="ECO:0000256" key="9">
    <source>
        <dbReference type="ARBA" id="ARBA00022777"/>
    </source>
</evidence>
<evidence type="ECO:0000256" key="1">
    <source>
        <dbReference type="ARBA" id="ARBA00004479"/>
    </source>
</evidence>
<evidence type="ECO:0000259" key="23">
    <source>
        <dbReference type="PROSITE" id="PS50011"/>
    </source>
</evidence>